<dbReference type="SUPFAM" id="SSF53448">
    <property type="entry name" value="Nucleotide-diphospho-sugar transferases"/>
    <property type="match status" value="1"/>
</dbReference>
<dbReference type="AlphaFoldDB" id="A0A399QZM4"/>
<dbReference type="InterPro" id="IPR029044">
    <property type="entry name" value="Nucleotide-diphossugar_trans"/>
</dbReference>
<accession>A0A399QZM4</accession>
<evidence type="ECO:0000256" key="7">
    <source>
        <dbReference type="ARBA" id="ARBA00023136"/>
    </source>
</evidence>
<dbReference type="EMBL" id="QWGB01000005">
    <property type="protein sequence ID" value="RIJ24173.1"/>
    <property type="molecule type" value="Genomic_DNA"/>
</dbReference>
<dbReference type="GO" id="GO:0099621">
    <property type="term" value="F:undecaprenyl-phosphate 4-deoxy-4-formamido-L-arabinose transferase activity"/>
    <property type="evidence" value="ECO:0007669"/>
    <property type="project" value="TreeGrafter"/>
</dbReference>
<comment type="caution">
    <text evidence="9">The sequence shown here is derived from an EMBL/GenBank/DDBJ whole genome shotgun (WGS) entry which is preliminary data.</text>
</comment>
<keyword evidence="3 9" id="KW-0808">Transferase</keyword>
<proteinExistence type="predicted"/>
<evidence type="ECO:0000313" key="9">
    <source>
        <dbReference type="EMBL" id="RIJ24173.1"/>
    </source>
</evidence>
<dbReference type="RefSeq" id="WP_119379362.1">
    <property type="nucleotide sequence ID" value="NZ_QWGB01000005.1"/>
</dbReference>
<keyword evidence="7" id="KW-0472">Membrane</keyword>
<dbReference type="PANTHER" id="PTHR48090">
    <property type="entry name" value="UNDECAPRENYL-PHOSPHATE 4-DEOXY-4-FORMAMIDO-L-ARABINOSE TRANSFERASE-RELATED"/>
    <property type="match status" value="1"/>
</dbReference>
<keyword evidence="1" id="KW-1003">Cell membrane</keyword>
<evidence type="ECO:0000259" key="8">
    <source>
        <dbReference type="Pfam" id="PF00535"/>
    </source>
</evidence>
<dbReference type="OrthoDB" id="9807795at2"/>
<evidence type="ECO:0000256" key="5">
    <source>
        <dbReference type="ARBA" id="ARBA00022985"/>
    </source>
</evidence>
<dbReference type="GO" id="GO:0005886">
    <property type="term" value="C:plasma membrane"/>
    <property type="evidence" value="ECO:0007669"/>
    <property type="project" value="TreeGrafter"/>
</dbReference>
<protein>
    <submittedName>
        <fullName evidence="9">Glycosyltransferase family 2 protein</fullName>
    </submittedName>
</protein>
<evidence type="ECO:0000256" key="1">
    <source>
        <dbReference type="ARBA" id="ARBA00022475"/>
    </source>
</evidence>
<dbReference type="Proteomes" id="UP000265431">
    <property type="component" value="Unassembled WGS sequence"/>
</dbReference>
<gene>
    <name evidence="9" type="ORF">D1224_08010</name>
</gene>
<evidence type="ECO:0000256" key="2">
    <source>
        <dbReference type="ARBA" id="ARBA00022676"/>
    </source>
</evidence>
<feature type="domain" description="Glycosyltransferase 2-like" evidence="8">
    <location>
        <begin position="8"/>
        <end position="174"/>
    </location>
</feature>
<evidence type="ECO:0000256" key="6">
    <source>
        <dbReference type="ARBA" id="ARBA00022989"/>
    </source>
</evidence>
<dbReference type="Pfam" id="PF00535">
    <property type="entry name" value="Glycos_transf_2"/>
    <property type="match status" value="1"/>
</dbReference>
<dbReference type="Gene3D" id="3.90.550.10">
    <property type="entry name" value="Spore Coat Polysaccharide Biosynthesis Protein SpsA, Chain A"/>
    <property type="match status" value="1"/>
</dbReference>
<keyword evidence="6" id="KW-1133">Transmembrane helix</keyword>
<reference evidence="9 10" key="1">
    <citation type="submission" date="2018-08" db="EMBL/GenBank/DDBJ databases">
        <title>Henriciella mobilis sp. nov., isolated from seawater.</title>
        <authorList>
            <person name="Cheng H."/>
            <person name="Wu Y.-H."/>
            <person name="Xu X.-W."/>
            <person name="Guo L.-L."/>
        </authorList>
    </citation>
    <scope>NUCLEOTIDE SEQUENCE [LARGE SCALE GENOMIC DNA]</scope>
    <source>
        <strain evidence="9 10">CCUG66934</strain>
    </source>
</reference>
<sequence>MTPGKDLSVLIPFYNEAGNVAPLIEEIKGALDGIDYEIVCVNDCSDDTTGEELEAARRVLPDRIIVRTHVRRAGKSAALMTGLREVSGRWTQLLDGDGQNDIADTRRLWDAIIAPGGTGRLGLIAGKRNSRNDSGFKWLQSRIANGIRRFLLRDDATDTGCGWKLMRTDAFRELPYFASMHRFLPALFKRAGWEVREELVNDRRRWHGSSKYGFLGRLGAGIADLIGMFWLVRRGAPGIAAEWNDPRANDK</sequence>
<keyword evidence="5" id="KW-0448">Lipopolysaccharide biosynthesis</keyword>
<organism evidence="9 10">
    <name type="scientific">Henriciella barbarensis</name>
    <dbReference type="NCBI Taxonomy" id="86342"/>
    <lineage>
        <taxon>Bacteria</taxon>
        <taxon>Pseudomonadati</taxon>
        <taxon>Pseudomonadota</taxon>
        <taxon>Alphaproteobacteria</taxon>
        <taxon>Hyphomonadales</taxon>
        <taxon>Hyphomonadaceae</taxon>
        <taxon>Henriciella</taxon>
    </lineage>
</organism>
<keyword evidence="2" id="KW-0328">Glycosyltransferase</keyword>
<evidence type="ECO:0000256" key="4">
    <source>
        <dbReference type="ARBA" id="ARBA00022692"/>
    </source>
</evidence>
<keyword evidence="4" id="KW-0812">Transmembrane</keyword>
<dbReference type="InterPro" id="IPR050256">
    <property type="entry name" value="Glycosyltransferase_2"/>
</dbReference>
<dbReference type="GO" id="GO:0009103">
    <property type="term" value="P:lipopolysaccharide biosynthetic process"/>
    <property type="evidence" value="ECO:0007669"/>
    <property type="project" value="UniProtKB-KW"/>
</dbReference>
<evidence type="ECO:0000313" key="10">
    <source>
        <dbReference type="Proteomes" id="UP000265431"/>
    </source>
</evidence>
<dbReference type="PANTHER" id="PTHR48090:SF3">
    <property type="entry name" value="UNDECAPRENYL-PHOSPHATE 4-DEOXY-4-FORMAMIDO-L-ARABINOSE TRANSFERASE"/>
    <property type="match status" value="1"/>
</dbReference>
<keyword evidence="10" id="KW-1185">Reference proteome</keyword>
<name>A0A399QZM4_9PROT</name>
<dbReference type="InterPro" id="IPR001173">
    <property type="entry name" value="Glyco_trans_2-like"/>
</dbReference>
<dbReference type="CDD" id="cd04179">
    <property type="entry name" value="DPM_DPG-synthase_like"/>
    <property type="match status" value="1"/>
</dbReference>
<evidence type="ECO:0000256" key="3">
    <source>
        <dbReference type="ARBA" id="ARBA00022679"/>
    </source>
</evidence>